<feature type="transmembrane region" description="Helical" evidence="4">
    <location>
        <begin position="20"/>
        <end position="44"/>
    </location>
</feature>
<dbReference type="InterPro" id="IPR011701">
    <property type="entry name" value="MFS"/>
</dbReference>
<evidence type="ECO:0000313" key="7">
    <source>
        <dbReference type="Proteomes" id="UP000054870"/>
    </source>
</evidence>
<dbReference type="RefSeq" id="WP_061127094.1">
    <property type="nucleotide sequence ID" value="NZ_FCOF02000034.1"/>
</dbReference>
<dbReference type="GO" id="GO:0022857">
    <property type="term" value="F:transmembrane transporter activity"/>
    <property type="evidence" value="ECO:0007669"/>
    <property type="project" value="InterPro"/>
</dbReference>
<dbReference type="PANTHER" id="PTHR23527:SF1">
    <property type="entry name" value="BLL3282 PROTEIN"/>
    <property type="match status" value="1"/>
</dbReference>
<feature type="transmembrane region" description="Helical" evidence="4">
    <location>
        <begin position="56"/>
        <end position="74"/>
    </location>
</feature>
<dbReference type="OrthoDB" id="8628659at2"/>
<feature type="transmembrane region" description="Helical" evidence="4">
    <location>
        <begin position="152"/>
        <end position="171"/>
    </location>
</feature>
<feature type="transmembrane region" description="Helical" evidence="4">
    <location>
        <begin position="222"/>
        <end position="247"/>
    </location>
</feature>
<dbReference type="InterPro" id="IPR020846">
    <property type="entry name" value="MFS_dom"/>
</dbReference>
<evidence type="ECO:0000256" key="2">
    <source>
        <dbReference type="ARBA" id="ARBA00022989"/>
    </source>
</evidence>
<feature type="domain" description="Major facilitator superfamily (MFS) profile" evidence="5">
    <location>
        <begin position="1"/>
        <end position="406"/>
    </location>
</feature>
<comment type="caution">
    <text evidence="6">The sequence shown here is derived from an EMBL/GenBank/DDBJ whole genome shotgun (WGS) entry which is preliminary data.</text>
</comment>
<dbReference type="AlphaFoldDB" id="A0A158CLT0"/>
<protein>
    <submittedName>
        <fullName evidence="6">Major facilitator transporter</fullName>
    </submittedName>
</protein>
<feature type="transmembrane region" description="Helical" evidence="4">
    <location>
        <begin position="112"/>
        <end position="131"/>
    </location>
</feature>
<dbReference type="Proteomes" id="UP000054870">
    <property type="component" value="Unassembled WGS sequence"/>
</dbReference>
<dbReference type="PROSITE" id="PS50850">
    <property type="entry name" value="MFS"/>
    <property type="match status" value="1"/>
</dbReference>
<feature type="transmembrane region" description="Helical" evidence="4">
    <location>
        <begin position="379"/>
        <end position="400"/>
    </location>
</feature>
<keyword evidence="2 4" id="KW-1133">Transmembrane helix</keyword>
<dbReference type="SUPFAM" id="SSF103473">
    <property type="entry name" value="MFS general substrate transporter"/>
    <property type="match status" value="1"/>
</dbReference>
<dbReference type="InterPro" id="IPR052952">
    <property type="entry name" value="MFS-Transporter"/>
</dbReference>
<feature type="transmembrane region" description="Helical" evidence="4">
    <location>
        <begin position="351"/>
        <end position="373"/>
    </location>
</feature>
<feature type="transmembrane region" description="Helical" evidence="4">
    <location>
        <begin position="289"/>
        <end position="310"/>
    </location>
</feature>
<feature type="transmembrane region" description="Helical" evidence="4">
    <location>
        <begin position="177"/>
        <end position="199"/>
    </location>
</feature>
<reference evidence="6" key="1">
    <citation type="submission" date="2016-01" db="EMBL/GenBank/DDBJ databases">
        <authorList>
            <person name="Peeters C."/>
        </authorList>
    </citation>
    <scope>NUCLEOTIDE SEQUENCE [LARGE SCALE GENOMIC DNA]</scope>
    <source>
        <strain evidence="6">LMG 29318</strain>
    </source>
</reference>
<accession>A0A158CLT0</accession>
<keyword evidence="7" id="KW-1185">Reference proteome</keyword>
<dbReference type="Pfam" id="PF07690">
    <property type="entry name" value="MFS_1"/>
    <property type="match status" value="1"/>
</dbReference>
<gene>
    <name evidence="6" type="ORF">AWB75_05379</name>
</gene>
<sequence length="406" mass="41537">MATSLVTDVPESGVGHRWKVLGVGVAANASFSAAAAGIPTTGVWMRGGYHLSNGELGLVLGALGLGIAISELPWGVLTDRWGDRPVLLTGLLSTAAVLVAMSLFAVPSSATLAWLVFAMCTLGVLGGSVNGSSGRAVMAWFAEGERGLAMSIRQTAVPLGGGIGAALLPWLASSHGFAAVFGALAAMCAVSGAFAWRWLREPPAATHRAAAHKGPAPLANVLVWRVVLGIGILCVPQVAVVTFATVFLHDAGRFGVTEISATMGAIQLGAMAMRVWSGRHTDRHGNRRAYLRVSVIVASASFVALAAAIANGAAHTPWLLAAMLVFAGICVSAWHGVAYTELATLAGTQRAGTALGMGNTAAFASFFVTPLVLPHVLAAGSWAIVWLAAGVCASFAFWLFPGPAPL</sequence>
<organism evidence="6 7">
    <name type="scientific">Caballeronia catudaia</name>
    <dbReference type="NCBI Taxonomy" id="1777136"/>
    <lineage>
        <taxon>Bacteria</taxon>
        <taxon>Pseudomonadati</taxon>
        <taxon>Pseudomonadota</taxon>
        <taxon>Betaproteobacteria</taxon>
        <taxon>Burkholderiales</taxon>
        <taxon>Burkholderiaceae</taxon>
        <taxon>Caballeronia</taxon>
    </lineage>
</organism>
<evidence type="ECO:0000256" key="3">
    <source>
        <dbReference type="ARBA" id="ARBA00023136"/>
    </source>
</evidence>
<proteinExistence type="predicted"/>
<dbReference type="InterPro" id="IPR036259">
    <property type="entry name" value="MFS_trans_sf"/>
</dbReference>
<dbReference type="EMBL" id="FCOF02000034">
    <property type="protein sequence ID" value="SAK83262.1"/>
    <property type="molecule type" value="Genomic_DNA"/>
</dbReference>
<evidence type="ECO:0000256" key="4">
    <source>
        <dbReference type="SAM" id="Phobius"/>
    </source>
</evidence>
<evidence type="ECO:0000259" key="5">
    <source>
        <dbReference type="PROSITE" id="PS50850"/>
    </source>
</evidence>
<evidence type="ECO:0000313" key="6">
    <source>
        <dbReference type="EMBL" id="SAK83262.1"/>
    </source>
</evidence>
<feature type="transmembrane region" description="Helical" evidence="4">
    <location>
        <begin position="86"/>
        <end position="106"/>
    </location>
</feature>
<keyword evidence="3 4" id="KW-0472">Membrane</keyword>
<dbReference type="PANTHER" id="PTHR23527">
    <property type="entry name" value="BLL3282 PROTEIN"/>
    <property type="match status" value="1"/>
</dbReference>
<feature type="transmembrane region" description="Helical" evidence="4">
    <location>
        <begin position="316"/>
        <end position="339"/>
    </location>
</feature>
<name>A0A158CLT0_9BURK</name>
<keyword evidence="1 4" id="KW-0812">Transmembrane</keyword>
<dbReference type="Gene3D" id="1.20.1250.20">
    <property type="entry name" value="MFS general substrate transporter like domains"/>
    <property type="match status" value="2"/>
</dbReference>
<feature type="transmembrane region" description="Helical" evidence="4">
    <location>
        <begin position="259"/>
        <end position="277"/>
    </location>
</feature>
<evidence type="ECO:0000256" key="1">
    <source>
        <dbReference type="ARBA" id="ARBA00022692"/>
    </source>
</evidence>